<dbReference type="Proteomes" id="UP000185395">
    <property type="component" value="Segment"/>
</dbReference>
<evidence type="ECO:0000313" key="25">
    <source>
        <dbReference type="EMBL" id="AIX39967.1"/>
    </source>
</evidence>
<dbReference type="EMBL" id="KJ019135">
    <property type="protein sequence ID" value="AIX39540.1"/>
    <property type="molecule type" value="Genomic_DNA"/>
</dbReference>
<dbReference type="Proteomes" id="UP000033004">
    <property type="component" value="Segment"/>
</dbReference>
<gene>
    <name evidence="24" type="ORF">Syn7803C101_22</name>
    <name evidence="25" type="ORF">Syn7803C104_23</name>
    <name evidence="26" type="ORF">Syn7803C26_22</name>
    <name evidence="27" type="ORF">Syn7803C31_23</name>
    <name evidence="28" type="ORF">Syn7803C33_22</name>
    <name evidence="29" type="ORF">Syn7803C38_22</name>
    <name evidence="7" type="ORF">Syn7803C42_22</name>
    <name evidence="8" type="ORF">Syn7803C47_22</name>
    <name evidence="9" type="ORF">Syn7803C53_22</name>
    <name evidence="10" type="ORF">Syn7803C59_22</name>
    <name evidence="11" type="ORF">Syn7803C60_22</name>
    <name evidence="12" type="ORF">Syn7803C86_22</name>
    <name evidence="13" type="ORF">Syn7803C99_22</name>
    <name evidence="14" type="ORF">Syn7803US101_22</name>
    <name evidence="15" type="ORF">Syn7803US102_22</name>
    <name evidence="16" type="ORF">Syn7803US112_22</name>
    <name evidence="17" type="ORF">Syn7803US117_22</name>
    <name evidence="18" type="ORF">Syn7803US123_22</name>
    <name evidence="19" type="ORF">Syn7803US19_22</name>
    <name evidence="20" type="ORF">Syn7803US1_22</name>
    <name evidence="21" type="ORF">Syn7803US60_22</name>
    <name evidence="22" type="ORF">Syn7803US62_21</name>
    <name evidence="23" type="ORF">Syn7803US79_22</name>
</gene>
<dbReference type="EMBL" id="KJ019122">
    <property type="protein sequence ID" value="AIX36658.1"/>
    <property type="molecule type" value="Genomic_DNA"/>
</dbReference>
<evidence type="ECO:0000313" key="24">
    <source>
        <dbReference type="EMBL" id="AIX39540.1"/>
    </source>
</evidence>
<protein>
    <submittedName>
        <fullName evidence="9">2OG-Fe(II) oxygenase</fullName>
    </submittedName>
</protein>
<dbReference type="EMBL" id="KJ019116">
    <property type="protein sequence ID" value="AIX35362.1"/>
    <property type="molecule type" value="Genomic_DNA"/>
</dbReference>
<dbReference type="EMBL" id="KJ019038">
    <property type="protein sequence ID" value="AIX16829.1"/>
    <property type="molecule type" value="Genomic_DNA"/>
</dbReference>
<evidence type="ECO:0000313" key="32">
    <source>
        <dbReference type="Proteomes" id="UP000185399"/>
    </source>
</evidence>
<dbReference type="EMBL" id="KJ019087">
    <property type="protein sequence ID" value="AIX27951.1"/>
    <property type="molecule type" value="Genomic_DNA"/>
</dbReference>
<evidence type="ECO:0000256" key="4">
    <source>
        <dbReference type="ARBA" id="ARBA00023002"/>
    </source>
</evidence>
<dbReference type="Proteomes" id="UP000185400">
    <property type="component" value="Segment"/>
</dbReference>
<dbReference type="Proteomes" id="UP000185405">
    <property type="component" value="Segment"/>
</dbReference>
<dbReference type="EMBL" id="KJ019076">
    <property type="protein sequence ID" value="AIX25454.1"/>
    <property type="molecule type" value="Genomic_DNA"/>
</dbReference>
<dbReference type="Proteomes" id="UP000185388">
    <property type="component" value="Segment"/>
</dbReference>
<dbReference type="EMBL" id="KJ019153">
    <property type="protein sequence ID" value="AIX44234.1"/>
    <property type="molecule type" value="Genomic_DNA"/>
</dbReference>
<dbReference type="Proteomes" id="UP000185397">
    <property type="component" value="Segment"/>
</dbReference>
<dbReference type="Proteomes" id="UP000185406">
    <property type="component" value="Segment"/>
</dbReference>
<dbReference type="EMBL" id="KJ019088">
    <property type="protein sequence ID" value="AIX28158.1"/>
    <property type="molecule type" value="Genomic_DNA"/>
</dbReference>
<dbReference type="EMBL" id="KJ019067">
    <property type="protein sequence ID" value="AIX23501.1"/>
    <property type="molecule type" value="Genomic_DNA"/>
</dbReference>
<evidence type="ECO:0000313" key="29">
    <source>
        <dbReference type="EMBL" id="AIX46514.1"/>
    </source>
</evidence>
<dbReference type="InterPro" id="IPR044862">
    <property type="entry name" value="Pro_4_hyd_alph_FE2OG_OXY"/>
</dbReference>
<dbReference type="PROSITE" id="PS51471">
    <property type="entry name" value="FE2OG_OXY"/>
    <property type="match status" value="1"/>
</dbReference>
<dbReference type="SUPFAM" id="SSF51197">
    <property type="entry name" value="Clavaminate synthase-like"/>
    <property type="match status" value="1"/>
</dbReference>
<evidence type="ECO:0000256" key="3">
    <source>
        <dbReference type="ARBA" id="ARBA00022964"/>
    </source>
</evidence>
<evidence type="ECO:0000256" key="5">
    <source>
        <dbReference type="ARBA" id="ARBA00023004"/>
    </source>
</evidence>
<dbReference type="Proteomes" id="UP000185407">
    <property type="component" value="Segment"/>
</dbReference>
<dbReference type="EMBL" id="KJ019068">
    <property type="protein sequence ID" value="AIX23707.1"/>
    <property type="molecule type" value="Genomic_DNA"/>
</dbReference>
<dbReference type="GO" id="GO:0005506">
    <property type="term" value="F:iron ion binding"/>
    <property type="evidence" value="ECO:0007669"/>
    <property type="project" value="InterPro"/>
</dbReference>
<evidence type="ECO:0000313" key="13">
    <source>
        <dbReference type="EMBL" id="AIX23005.1"/>
    </source>
</evidence>
<proteinExistence type="predicted"/>
<dbReference type="EMBL" id="KJ019081">
    <property type="protein sequence ID" value="AIX26537.1"/>
    <property type="molecule type" value="Genomic_DNA"/>
</dbReference>
<dbReference type="EMBL" id="KJ019033">
    <property type="protein sequence ID" value="AIX15719.1"/>
    <property type="molecule type" value="Genomic_DNA"/>
</dbReference>
<dbReference type="SMART" id="SM00702">
    <property type="entry name" value="P4Hc"/>
    <property type="match status" value="1"/>
</dbReference>
<name>A0A0E3ESH2_9CAUD</name>
<organism evidence="9 32">
    <name type="scientific">Synechococcus phage ACG-2014a</name>
    <dbReference type="NCBI Taxonomy" id="1493507"/>
    <lineage>
        <taxon>Viruses</taxon>
        <taxon>Duplodnaviria</taxon>
        <taxon>Heunggongvirae</taxon>
        <taxon>Uroviricota</taxon>
        <taxon>Caudoviricetes</taxon>
        <taxon>Pantevenvirales</taxon>
        <taxon>Kyanoviridae</taxon>
        <taxon>Acionnavirus</taxon>
        <taxon>Acionnavirus monteraybay</taxon>
    </lineage>
</organism>
<dbReference type="Proteomes" id="UP000185401">
    <property type="component" value="Segment"/>
</dbReference>
<evidence type="ECO:0000313" key="21">
    <source>
        <dbReference type="EMBL" id="AIX34940.1"/>
    </source>
</evidence>
<evidence type="ECO:0000313" key="30">
    <source>
        <dbReference type="Proteomes" id="UP000033004"/>
    </source>
</evidence>
<dbReference type="Proteomes" id="UP000185404">
    <property type="component" value="Segment"/>
</dbReference>
<dbReference type="InterPro" id="IPR005123">
    <property type="entry name" value="Oxoglu/Fe-dep_dioxygenase_dom"/>
</dbReference>
<dbReference type="Proteomes" id="UP000185402">
    <property type="component" value="Segment"/>
</dbReference>
<accession>A0A0E3ESH2</accession>
<keyword evidence="5" id="KW-0408">Iron</keyword>
<evidence type="ECO:0000313" key="8">
    <source>
        <dbReference type="EMBL" id="AIX15071.1"/>
    </source>
</evidence>
<dbReference type="Proteomes" id="UP000185403">
    <property type="component" value="Segment"/>
</dbReference>
<dbReference type="Gene3D" id="2.60.120.620">
    <property type="entry name" value="q2cbj1_9rhob like domain"/>
    <property type="match status" value="1"/>
</dbReference>
<evidence type="ECO:0000313" key="27">
    <source>
        <dbReference type="EMBL" id="AIX45155.1"/>
    </source>
</evidence>
<keyword evidence="4" id="KW-0560">Oxidoreductase</keyword>
<evidence type="ECO:0000256" key="1">
    <source>
        <dbReference type="ARBA" id="ARBA00001961"/>
    </source>
</evidence>
<evidence type="ECO:0000313" key="7">
    <source>
        <dbReference type="EMBL" id="AIX14207.1"/>
    </source>
</evidence>
<dbReference type="EMBL" id="KJ019114">
    <property type="protein sequence ID" value="AIX34940.1"/>
    <property type="molecule type" value="Genomic_DNA"/>
</dbReference>
<dbReference type="EMBL" id="KJ019163">
    <property type="protein sequence ID" value="AIX46514.1"/>
    <property type="molecule type" value="Genomic_DNA"/>
</dbReference>
<evidence type="ECO:0000313" key="12">
    <source>
        <dbReference type="EMBL" id="AIX20702.1"/>
    </source>
</evidence>
<dbReference type="Proteomes" id="UP000185396">
    <property type="component" value="Segment"/>
</dbReference>
<evidence type="ECO:0000313" key="16">
    <source>
        <dbReference type="EMBL" id="AIX25454.1"/>
    </source>
</evidence>
<dbReference type="PANTHER" id="PTHR41536:SF1">
    <property type="entry name" value="PKHD-TYPE HYDROXYLASE YBIX"/>
    <property type="match status" value="1"/>
</dbReference>
<evidence type="ECO:0000313" key="31">
    <source>
        <dbReference type="Proteomes" id="UP000185387"/>
    </source>
</evidence>
<dbReference type="EMBL" id="KJ019030">
    <property type="protein sequence ID" value="AIX15071.1"/>
    <property type="molecule type" value="Genomic_DNA"/>
</dbReference>
<dbReference type="Proteomes" id="UP000185387">
    <property type="component" value="Segment"/>
</dbReference>
<dbReference type="Proteomes" id="UP000185392">
    <property type="component" value="Segment"/>
</dbReference>
<dbReference type="EMBL" id="KJ019158">
    <property type="protein sequence ID" value="AIX45365.1"/>
    <property type="molecule type" value="Genomic_DNA"/>
</dbReference>
<dbReference type="EMBL" id="KJ019065">
    <property type="protein sequence ID" value="AIX23005.1"/>
    <property type="molecule type" value="Genomic_DNA"/>
</dbReference>
<dbReference type="EMBL" id="KJ019137">
    <property type="protein sequence ID" value="AIX39967.1"/>
    <property type="molecule type" value="Genomic_DNA"/>
</dbReference>
<evidence type="ECO:0000313" key="20">
    <source>
        <dbReference type="EMBL" id="AIX28158.1"/>
    </source>
</evidence>
<dbReference type="Proteomes" id="UP000185394">
    <property type="component" value="Segment"/>
</dbReference>
<dbReference type="Proteomes" id="UP000185398">
    <property type="component" value="Segment"/>
</dbReference>
<dbReference type="GO" id="GO:0016706">
    <property type="term" value="F:2-oxoglutarate-dependent dioxygenase activity"/>
    <property type="evidence" value="ECO:0007669"/>
    <property type="project" value="InterPro"/>
</dbReference>
<dbReference type="GO" id="GO:0031418">
    <property type="term" value="F:L-ascorbic acid binding"/>
    <property type="evidence" value="ECO:0007669"/>
    <property type="project" value="InterPro"/>
</dbReference>
<dbReference type="EMBL" id="KJ019026">
    <property type="protein sequence ID" value="AIX14207.1"/>
    <property type="molecule type" value="Genomic_DNA"/>
</dbReference>
<reference evidence="30 31" key="1">
    <citation type="submission" date="2013-12" db="EMBL/GenBank/DDBJ databases">
        <title>Ecological redundancy of diverse viral populations within a natural community.</title>
        <authorList>
            <person name="Gregory A.C."/>
            <person name="LaButti K."/>
            <person name="Copeland A."/>
            <person name="Woyke T."/>
            <person name="Sullivan M.B."/>
        </authorList>
    </citation>
    <scope>NUCLEOTIDE SEQUENCE [LARGE SCALE GENOMIC DNA]</scope>
    <source>
        <strain evidence="24">Syn7803C101</strain>
        <strain evidence="25">Syn7803C104</strain>
        <strain evidence="26">Syn7803C26</strain>
        <strain evidence="27">Syn7803C31</strain>
        <strain evidence="28">Syn7803C33</strain>
        <strain evidence="29">Syn7803C38</strain>
        <strain evidence="7">Syn7803C42</strain>
        <strain evidence="8">Syn7803C47</strain>
        <strain evidence="9">Syn7803C53</strain>
        <strain evidence="10">Syn7803C59</strain>
        <strain evidence="11">Syn7803C60</strain>
        <strain evidence="12">Syn7803C86</strain>
        <strain evidence="13">Syn7803C99</strain>
        <strain evidence="20">Syn7803US1</strain>
        <strain evidence="14">Syn7803US101</strain>
        <strain evidence="15">Syn7803US102</strain>
        <strain evidence="16">Syn7803US112</strain>
        <strain evidence="17">Syn7803US117</strain>
        <strain evidence="18">Syn7803US123</strain>
        <strain evidence="19">Syn7803US19</strain>
        <strain evidence="21">Syn7803US60</strain>
        <strain evidence="22">Syn7803US62</strain>
        <strain evidence="23">Syn7803US79</strain>
    </source>
</reference>
<evidence type="ECO:0000313" key="10">
    <source>
        <dbReference type="EMBL" id="AIX16829.1"/>
    </source>
</evidence>
<dbReference type="EMBL" id="KJ019055">
    <property type="protein sequence ID" value="AIX20702.1"/>
    <property type="molecule type" value="Genomic_DNA"/>
</dbReference>
<evidence type="ECO:0000313" key="28">
    <source>
        <dbReference type="EMBL" id="AIX45365.1"/>
    </source>
</evidence>
<dbReference type="Proteomes" id="UP000185393">
    <property type="component" value="Segment"/>
</dbReference>
<dbReference type="PANTHER" id="PTHR41536">
    <property type="entry name" value="PKHD-TYPE HYDROXYLASE YBIX"/>
    <property type="match status" value="1"/>
</dbReference>
<evidence type="ECO:0000313" key="17">
    <source>
        <dbReference type="EMBL" id="AIX26537.1"/>
    </source>
</evidence>
<dbReference type="EMBL" id="KJ019084">
    <property type="protein sequence ID" value="AIX27173.1"/>
    <property type="molecule type" value="Genomic_DNA"/>
</dbReference>
<evidence type="ECO:0000313" key="23">
    <source>
        <dbReference type="EMBL" id="AIX36658.1"/>
    </source>
</evidence>
<evidence type="ECO:0000313" key="26">
    <source>
        <dbReference type="EMBL" id="AIX44234.1"/>
    </source>
</evidence>
<keyword evidence="2" id="KW-0479">Metal-binding</keyword>
<feature type="domain" description="Fe2OG dioxygenase" evidence="6">
    <location>
        <begin position="89"/>
        <end position="191"/>
    </location>
</feature>
<evidence type="ECO:0000313" key="18">
    <source>
        <dbReference type="EMBL" id="AIX27173.1"/>
    </source>
</evidence>
<evidence type="ECO:0000313" key="11">
    <source>
        <dbReference type="EMBL" id="AIX17038.1"/>
    </source>
</evidence>
<dbReference type="Proteomes" id="UP000185389">
    <property type="component" value="Segment"/>
</dbReference>
<keyword evidence="3" id="KW-0223">Dioxygenase</keyword>
<dbReference type="InterPro" id="IPR006620">
    <property type="entry name" value="Pro_4_hyd_alph"/>
</dbReference>
<evidence type="ECO:0000259" key="6">
    <source>
        <dbReference type="PROSITE" id="PS51471"/>
    </source>
</evidence>
<dbReference type="Proteomes" id="UP000185408">
    <property type="component" value="Segment"/>
</dbReference>
<dbReference type="EMBL" id="KJ019039">
    <property type="protein sequence ID" value="AIX17038.1"/>
    <property type="molecule type" value="Genomic_DNA"/>
</dbReference>
<dbReference type="EMBL" id="KJ019157">
    <property type="protein sequence ID" value="AIX45155.1"/>
    <property type="molecule type" value="Genomic_DNA"/>
</dbReference>
<evidence type="ECO:0000313" key="22">
    <source>
        <dbReference type="EMBL" id="AIX35362.1"/>
    </source>
</evidence>
<evidence type="ECO:0000313" key="9">
    <source>
        <dbReference type="EMBL" id="AIX15719.1"/>
    </source>
</evidence>
<evidence type="ECO:0000313" key="19">
    <source>
        <dbReference type="EMBL" id="AIX27951.1"/>
    </source>
</evidence>
<sequence>MEEYPHHYIMAFTTNLLYKIPSKIPESLLDSMVDYVKELHYNDGTVAGDHKTKSRSSQVAWIPWDEWIPGIIHNMMTVANKAYFKYDLDYFQTQIQSTMYSGKTKDFYTWHVDNDNNSIVGNRERKLSCSLLLSDPDEYRGGEFQIHYERHCFESFRPQKGDCLIFPAWVPHRVRPVTEGTRISLVSWMNGPMFK</sequence>
<dbReference type="Pfam" id="PF13640">
    <property type="entry name" value="2OG-FeII_Oxy_3"/>
    <property type="match status" value="1"/>
</dbReference>
<dbReference type="Proteomes" id="UP000185409">
    <property type="component" value="Segment"/>
</dbReference>
<evidence type="ECO:0000313" key="14">
    <source>
        <dbReference type="EMBL" id="AIX23501.1"/>
    </source>
</evidence>
<dbReference type="InterPro" id="IPR023550">
    <property type="entry name" value="PKHD_hydroxylase"/>
</dbReference>
<evidence type="ECO:0000313" key="15">
    <source>
        <dbReference type="EMBL" id="AIX23707.1"/>
    </source>
</evidence>
<evidence type="ECO:0000256" key="2">
    <source>
        <dbReference type="ARBA" id="ARBA00022723"/>
    </source>
</evidence>
<dbReference type="Proteomes" id="UP000185399">
    <property type="component" value="Segment"/>
</dbReference>
<comment type="cofactor">
    <cofactor evidence="1">
        <name>L-ascorbate</name>
        <dbReference type="ChEBI" id="CHEBI:38290"/>
    </cofactor>
</comment>
<dbReference type="Proteomes" id="UP000185391">
    <property type="component" value="Segment"/>
</dbReference>
<dbReference type="GO" id="GO:0006974">
    <property type="term" value="P:DNA damage response"/>
    <property type="evidence" value="ECO:0007669"/>
    <property type="project" value="TreeGrafter"/>
</dbReference>